<feature type="non-terminal residue" evidence="13">
    <location>
        <position position="523"/>
    </location>
</feature>
<evidence type="ECO:0000259" key="12">
    <source>
        <dbReference type="PROSITE" id="PS50157"/>
    </source>
</evidence>
<dbReference type="PROSITE" id="PS50157">
    <property type="entry name" value="ZINC_FINGER_C2H2_2"/>
    <property type="match status" value="8"/>
</dbReference>
<reference evidence="13" key="1">
    <citation type="submission" date="2022-07" db="EMBL/GenBank/DDBJ databases">
        <title>Chromosome-level genome of Muraenolepis orangiensis.</title>
        <authorList>
            <person name="Kim J."/>
        </authorList>
    </citation>
    <scope>NUCLEOTIDE SEQUENCE</scope>
    <source>
        <strain evidence="13">KU_S4_2022</strain>
        <tissue evidence="13">Muscle</tissue>
    </source>
</reference>
<dbReference type="GO" id="GO:0005654">
    <property type="term" value="C:nucleoplasm"/>
    <property type="evidence" value="ECO:0007669"/>
    <property type="project" value="TreeGrafter"/>
</dbReference>
<keyword evidence="9" id="KW-0539">Nucleus</keyword>
<keyword evidence="7" id="KW-0238">DNA-binding</keyword>
<keyword evidence="6" id="KW-0805">Transcription regulation</keyword>
<dbReference type="FunFam" id="3.30.160.60:FF:000759">
    <property type="entry name" value="zinc finger protein 16"/>
    <property type="match status" value="1"/>
</dbReference>
<dbReference type="PANTHER" id="PTHR24399:SF23">
    <property type="entry name" value="C2H2-TYPE DOMAIN-CONTAINING PROTEIN"/>
    <property type="match status" value="1"/>
</dbReference>
<evidence type="ECO:0000256" key="6">
    <source>
        <dbReference type="ARBA" id="ARBA00023015"/>
    </source>
</evidence>
<name>A0A9Q0EHD1_9TELE</name>
<keyword evidence="14" id="KW-1185">Reference proteome</keyword>
<dbReference type="FunFam" id="3.30.160.60:FF:000417">
    <property type="entry name" value="Zinc finger protein"/>
    <property type="match status" value="1"/>
</dbReference>
<keyword evidence="3" id="KW-0677">Repeat</keyword>
<gene>
    <name evidence="13" type="ORF">NHX12_027541</name>
</gene>
<comment type="caution">
    <text evidence="13">The sequence shown here is derived from an EMBL/GenBank/DDBJ whole genome shotgun (WGS) entry which is preliminary data.</text>
</comment>
<keyword evidence="8" id="KW-0804">Transcription</keyword>
<accession>A0A9Q0EHD1</accession>
<dbReference type="GO" id="GO:0001227">
    <property type="term" value="F:DNA-binding transcription repressor activity, RNA polymerase II-specific"/>
    <property type="evidence" value="ECO:0007669"/>
    <property type="project" value="TreeGrafter"/>
</dbReference>
<dbReference type="Gene3D" id="3.30.160.60">
    <property type="entry name" value="Classic Zinc Finger"/>
    <property type="match status" value="8"/>
</dbReference>
<dbReference type="PANTHER" id="PTHR24399">
    <property type="entry name" value="ZINC FINGER AND BTB DOMAIN-CONTAINING"/>
    <property type="match status" value="1"/>
</dbReference>
<dbReference type="FunFam" id="3.30.160.60:FF:000100">
    <property type="entry name" value="Zinc finger 45-like"/>
    <property type="match status" value="1"/>
</dbReference>
<evidence type="ECO:0000256" key="7">
    <source>
        <dbReference type="ARBA" id="ARBA00023125"/>
    </source>
</evidence>
<organism evidence="13 14">
    <name type="scientific">Muraenolepis orangiensis</name>
    <name type="common">Patagonian moray cod</name>
    <dbReference type="NCBI Taxonomy" id="630683"/>
    <lineage>
        <taxon>Eukaryota</taxon>
        <taxon>Metazoa</taxon>
        <taxon>Chordata</taxon>
        <taxon>Craniata</taxon>
        <taxon>Vertebrata</taxon>
        <taxon>Euteleostomi</taxon>
        <taxon>Actinopterygii</taxon>
        <taxon>Neopterygii</taxon>
        <taxon>Teleostei</taxon>
        <taxon>Neoteleostei</taxon>
        <taxon>Acanthomorphata</taxon>
        <taxon>Zeiogadaria</taxon>
        <taxon>Gadariae</taxon>
        <taxon>Gadiformes</taxon>
        <taxon>Muraenolepidoidei</taxon>
        <taxon>Muraenolepididae</taxon>
        <taxon>Muraenolepis</taxon>
    </lineage>
</organism>
<evidence type="ECO:0000313" key="14">
    <source>
        <dbReference type="Proteomes" id="UP001148018"/>
    </source>
</evidence>
<dbReference type="EMBL" id="JANIIK010000043">
    <property type="protein sequence ID" value="KAJ3605495.1"/>
    <property type="molecule type" value="Genomic_DNA"/>
</dbReference>
<evidence type="ECO:0000256" key="10">
    <source>
        <dbReference type="PROSITE-ProRule" id="PRU00042"/>
    </source>
</evidence>
<evidence type="ECO:0000256" key="1">
    <source>
        <dbReference type="ARBA" id="ARBA00004123"/>
    </source>
</evidence>
<keyword evidence="2" id="KW-0479">Metal-binding</keyword>
<protein>
    <recommendedName>
        <fullName evidence="12">C2H2-type domain-containing protein</fullName>
    </recommendedName>
</protein>
<dbReference type="OrthoDB" id="6077919at2759"/>
<proteinExistence type="predicted"/>
<dbReference type="Proteomes" id="UP001148018">
    <property type="component" value="Unassembled WGS sequence"/>
</dbReference>
<evidence type="ECO:0000256" key="9">
    <source>
        <dbReference type="ARBA" id="ARBA00023242"/>
    </source>
</evidence>
<comment type="subcellular location">
    <subcellularLocation>
        <location evidence="1">Nucleus</location>
    </subcellularLocation>
</comment>
<dbReference type="FunFam" id="3.30.160.60:FF:000446">
    <property type="entry name" value="Zinc finger protein"/>
    <property type="match status" value="1"/>
</dbReference>
<feature type="domain" description="C2H2-type" evidence="12">
    <location>
        <begin position="390"/>
        <end position="417"/>
    </location>
</feature>
<feature type="domain" description="C2H2-type" evidence="12">
    <location>
        <begin position="237"/>
        <end position="264"/>
    </location>
</feature>
<dbReference type="InterPro" id="IPR013087">
    <property type="entry name" value="Znf_C2H2_type"/>
</dbReference>
<dbReference type="SUPFAM" id="SSF57667">
    <property type="entry name" value="beta-beta-alpha zinc fingers"/>
    <property type="match status" value="5"/>
</dbReference>
<keyword evidence="4 10" id="KW-0863">Zinc-finger</keyword>
<dbReference type="Pfam" id="PF00096">
    <property type="entry name" value="zf-C2H2"/>
    <property type="match status" value="6"/>
</dbReference>
<evidence type="ECO:0000256" key="2">
    <source>
        <dbReference type="ARBA" id="ARBA00022723"/>
    </source>
</evidence>
<feature type="domain" description="C2H2-type" evidence="12">
    <location>
        <begin position="474"/>
        <end position="497"/>
    </location>
</feature>
<dbReference type="FunFam" id="3.30.160.60:FF:000710">
    <property type="entry name" value="Zinc finger protein 768"/>
    <property type="match status" value="1"/>
</dbReference>
<feature type="domain" description="C2H2-type" evidence="12">
    <location>
        <begin position="418"/>
        <end position="445"/>
    </location>
</feature>
<dbReference type="GO" id="GO:0008270">
    <property type="term" value="F:zinc ion binding"/>
    <property type="evidence" value="ECO:0007669"/>
    <property type="project" value="UniProtKB-KW"/>
</dbReference>
<feature type="domain" description="C2H2-type" evidence="12">
    <location>
        <begin position="208"/>
        <end position="235"/>
    </location>
</feature>
<evidence type="ECO:0000256" key="5">
    <source>
        <dbReference type="ARBA" id="ARBA00022833"/>
    </source>
</evidence>
<dbReference type="FunFam" id="3.30.160.60:FF:000322">
    <property type="entry name" value="GDNF-inducible zinc finger protein 1"/>
    <property type="match status" value="1"/>
</dbReference>
<dbReference type="GO" id="GO:0000978">
    <property type="term" value="F:RNA polymerase II cis-regulatory region sequence-specific DNA binding"/>
    <property type="evidence" value="ECO:0007669"/>
    <property type="project" value="TreeGrafter"/>
</dbReference>
<evidence type="ECO:0000256" key="11">
    <source>
        <dbReference type="SAM" id="MobiDB-lite"/>
    </source>
</evidence>
<feature type="region of interest" description="Disordered" evidence="11">
    <location>
        <begin position="103"/>
        <end position="152"/>
    </location>
</feature>
<dbReference type="InterPro" id="IPR036236">
    <property type="entry name" value="Znf_C2H2_sf"/>
</dbReference>
<evidence type="ECO:0000256" key="4">
    <source>
        <dbReference type="ARBA" id="ARBA00022771"/>
    </source>
</evidence>
<feature type="domain" description="C2H2-type" evidence="12">
    <location>
        <begin position="334"/>
        <end position="356"/>
    </location>
</feature>
<evidence type="ECO:0000256" key="3">
    <source>
        <dbReference type="ARBA" id="ARBA00022737"/>
    </source>
</evidence>
<dbReference type="AlphaFoldDB" id="A0A9Q0EHD1"/>
<feature type="domain" description="C2H2-type" evidence="12">
    <location>
        <begin position="357"/>
        <end position="384"/>
    </location>
</feature>
<dbReference type="PROSITE" id="PS00028">
    <property type="entry name" value="ZINC_FINGER_C2H2_1"/>
    <property type="match status" value="7"/>
</dbReference>
<dbReference type="SMART" id="SM00355">
    <property type="entry name" value="ZnF_C2H2"/>
    <property type="match status" value="10"/>
</dbReference>
<feature type="domain" description="C2H2-type" evidence="12">
    <location>
        <begin position="446"/>
        <end position="473"/>
    </location>
</feature>
<evidence type="ECO:0000256" key="8">
    <source>
        <dbReference type="ARBA" id="ARBA00023163"/>
    </source>
</evidence>
<sequence length="523" mass="56939">MFSHDTFQTQITTVMEGLVEAAVSEVRRLLLVLDERRCSSPPAARGATVVVVVKEGADDVTEGEATRLVHPLTTSKFASLMATWTREAAEKIAAMLRTSLGGDGPLGRTTTPRRARTKKEECSKNKLQTVRRAARPRRNHNAGSLLEDKTDKEVAQAKDEVIPEDDITAPPLPLSPDSVTRPPCPACEKTFTLKCWLDRHFLTHSKPHLCPQCGKRFSRVEGLAAHARKHAGAEKPYRCAECATGFAYKSTYSRHMRRHAAQLAVLACAFCEGRFPGSQALQRHGGFAGGKALAEHEDAVHADAPRDLVCETCGECFLSAASLGAHRAAERLVCGKACSHRSALKHHMLTHTGERPFVCETCGKRCGHASALQNHARVHTGCKPPAGGRPACGVCGKRLSSAAKLRYHMSLHTGELPYPCERCGRRFRNPSNLRKHAASHDGAKSYGCAVCGRRFTAARTLKAHGQRHTGERPYRCADCGKPYGQQAQLHRHRLEEHPVGAKAAVAGGAVVAVEAVEQRREVN</sequence>
<evidence type="ECO:0000313" key="13">
    <source>
        <dbReference type="EMBL" id="KAJ3605495.1"/>
    </source>
</evidence>
<keyword evidence="5" id="KW-0862">Zinc</keyword>